<keyword evidence="2" id="KW-0067">ATP-binding</keyword>
<dbReference type="PANTHER" id="PTHR33670:SF1">
    <property type="entry name" value="OS09G0416300 PROTEIN"/>
    <property type="match status" value="1"/>
</dbReference>
<evidence type="ECO:0000313" key="2">
    <source>
        <dbReference type="EMBL" id="JAT67581.1"/>
    </source>
</evidence>
<accession>A0A1D1ZL64</accession>
<dbReference type="GO" id="GO:0016071">
    <property type="term" value="P:mRNA metabolic process"/>
    <property type="evidence" value="ECO:0007669"/>
    <property type="project" value="UniProtKB-ARBA"/>
</dbReference>
<name>A0A1D1ZL64_9ARAE</name>
<protein>
    <submittedName>
        <fullName evidence="2">Nod factor export ATP-binding protein I</fullName>
    </submittedName>
</protein>
<feature type="compositionally biased region" description="Basic and acidic residues" evidence="1">
    <location>
        <begin position="55"/>
        <end position="64"/>
    </location>
</feature>
<feature type="region of interest" description="Disordered" evidence="1">
    <location>
        <begin position="1"/>
        <end position="73"/>
    </location>
</feature>
<dbReference type="Pfam" id="PF15365">
    <property type="entry name" value="PNRC"/>
    <property type="match status" value="1"/>
</dbReference>
<keyword evidence="2" id="KW-0547">Nucleotide-binding</keyword>
<reference evidence="2" key="1">
    <citation type="submission" date="2015-07" db="EMBL/GenBank/DDBJ databases">
        <title>Transcriptome Assembly of Anthurium amnicola.</title>
        <authorList>
            <person name="Suzuki J."/>
        </authorList>
    </citation>
    <scope>NUCLEOTIDE SEQUENCE</scope>
</reference>
<evidence type="ECO:0000256" key="1">
    <source>
        <dbReference type="SAM" id="MobiDB-lite"/>
    </source>
</evidence>
<dbReference type="AlphaFoldDB" id="A0A1D1ZL64"/>
<dbReference type="PANTHER" id="PTHR33670">
    <property type="entry name" value="SPLICING FACTOR, PROLINE- AND GLUTAMINE-RICH-LIKE"/>
    <property type="match status" value="1"/>
</dbReference>
<sequence>PNPNPRTHRRPESRKRREGSPKPASNGGSNGNLVMGQVTILRRGESLDSKVGAARAREEGRRGGEGAPVVLSSDAGGDLIVFGTRSFGPEPAAVPKQMRLGDARMGLKRAGRPETYAGSAFSLSPSPTSLPLPTFSSSRRAVEGGRGVVDQSATRDLRRLLRLD</sequence>
<gene>
    <name evidence="2" type="primary">nodI_0</name>
    <name evidence="2" type="ORF">g.30721</name>
</gene>
<dbReference type="GO" id="GO:0005524">
    <property type="term" value="F:ATP binding"/>
    <property type="evidence" value="ECO:0007669"/>
    <property type="project" value="UniProtKB-KW"/>
</dbReference>
<feature type="compositionally biased region" description="Basic residues" evidence="1">
    <location>
        <begin position="1"/>
        <end position="17"/>
    </location>
</feature>
<organism evidence="2">
    <name type="scientific">Anthurium amnicola</name>
    <dbReference type="NCBI Taxonomy" id="1678845"/>
    <lineage>
        <taxon>Eukaryota</taxon>
        <taxon>Viridiplantae</taxon>
        <taxon>Streptophyta</taxon>
        <taxon>Embryophyta</taxon>
        <taxon>Tracheophyta</taxon>
        <taxon>Spermatophyta</taxon>
        <taxon>Magnoliopsida</taxon>
        <taxon>Liliopsida</taxon>
        <taxon>Araceae</taxon>
        <taxon>Pothoideae</taxon>
        <taxon>Potheae</taxon>
        <taxon>Anthurium</taxon>
    </lineage>
</organism>
<proteinExistence type="predicted"/>
<feature type="non-terminal residue" evidence="2">
    <location>
        <position position="1"/>
    </location>
</feature>
<dbReference type="EMBL" id="GDJX01000355">
    <property type="protein sequence ID" value="JAT67581.1"/>
    <property type="molecule type" value="Transcribed_RNA"/>
</dbReference>
<dbReference type="InterPro" id="IPR028322">
    <property type="entry name" value="PNRC-like_rgn"/>
</dbReference>